<dbReference type="InterPro" id="IPR048395">
    <property type="entry name" value="Glyco_hydro_31_C"/>
</dbReference>
<feature type="domain" description="Glycoside hydrolase family 31 N-terminal" evidence="5">
    <location>
        <begin position="39"/>
        <end position="200"/>
    </location>
</feature>
<dbReference type="Pfam" id="PF17137">
    <property type="entry name" value="DUF5110"/>
    <property type="match status" value="1"/>
</dbReference>
<feature type="signal peptide" evidence="3">
    <location>
        <begin position="1"/>
        <end position="22"/>
    </location>
</feature>
<evidence type="ECO:0000259" key="5">
    <source>
        <dbReference type="Pfam" id="PF13802"/>
    </source>
</evidence>
<reference evidence="8 9" key="1">
    <citation type="submission" date="2019-09" db="EMBL/GenBank/DDBJ databases">
        <title>Distinct polysaccharide growth profiles of human intestinal Prevotella copri isolates.</title>
        <authorList>
            <person name="Fehlner-Peach H."/>
            <person name="Magnabosco C."/>
            <person name="Raghavan V."/>
            <person name="Scher J.U."/>
            <person name="Tett A."/>
            <person name="Cox L.M."/>
            <person name="Gottsegen C."/>
            <person name="Watters A."/>
            <person name="Wiltshire- Gordon J.D."/>
            <person name="Segata N."/>
            <person name="Bonneau R."/>
            <person name="Littman D.R."/>
        </authorList>
    </citation>
    <scope>NUCLEOTIDE SEQUENCE [LARGE SCALE GENOMIC DNA]</scope>
    <source>
        <strain evidence="9">iAQ1173</strain>
    </source>
</reference>
<dbReference type="SUPFAM" id="SSF51445">
    <property type="entry name" value="(Trans)glycosidases"/>
    <property type="match status" value="1"/>
</dbReference>
<feature type="domain" description="Glycosyl hydrolase family 31 C-terminal" evidence="7">
    <location>
        <begin position="568"/>
        <end position="653"/>
    </location>
</feature>
<dbReference type="GO" id="GO:0030246">
    <property type="term" value="F:carbohydrate binding"/>
    <property type="evidence" value="ECO:0007669"/>
    <property type="project" value="InterPro"/>
</dbReference>
<dbReference type="InterPro" id="IPR051816">
    <property type="entry name" value="Glycosyl_Hydrolase_31"/>
</dbReference>
<evidence type="ECO:0000259" key="4">
    <source>
        <dbReference type="Pfam" id="PF01055"/>
    </source>
</evidence>
<sequence length="778" mass="89354">MKNLKLKLTFLSLCAFATAAHAQQVKGNSVLYTSSQGNMRIEMCSESMFRVTKVPAQQMPDNEKWMVVNYNFPQVDFSVDGKQIKTSKLQVSIQEAPWRIQVADASGKVLYEELTSGCKDSIYNEVKMNPDEHFFGFGERMDRIDQRGQRVHLNVELGRGSKPAVGGKDILRANYCPVPLMLSNKGYAVFFHTAVPNDWDMGWTNNDKYSFSAPGGDNDYYFIYGEQLETLIHSYQQLTGVAPLMPRAAYGLHIGSYSGGTWHHESKANDTYVVNLIDRLRQEKIPFDMMWLDSTWRLFAKLGNGGCTFEFQDQFKDPKGMIDHAYKNHVAMFGLHIRSLVDNGKRNNLLTTAQKKGLTIQDGGTNAIINFFDDKAVDWWWKNAAKKVTDLGAKFFKTDVGSALNYNNPNIEQKAAHNLFPIAYAKAPYENFAKLNGQRGFDHTREGYAGIQRYPFIWAGDWGSEWQWFEPIIRGGINIGLSGVGYWSHCMGGFEQYSAYDTDLYLRWVQMGMFSPVSILFGMDHPRYHAPWTYGEEAQKIFIQYDSLRYALLPYIYTSAWDMYKTSRPLMTPLFYDHLQDVNTYQISDQYMFGRDMMVCPVTVKNALSRPVYFPGGDWLDFWTGERISGRQYKSFLTPIEIMPIFLRRGAIIPRQEAMQYVDERPNTNISLLIYPSEHSVYEMYEDDGKSLDYQKGVYAVTKMESRLAQNEWILNITTPKGDYKPVSHYYSVSVYLDKKPKLVTVAGKFVDGWKYDEKLRLLTFDAGEGDMEVVVKM</sequence>
<name>A0A6A7W9L8_9BACT</name>
<evidence type="ECO:0000256" key="1">
    <source>
        <dbReference type="ARBA" id="ARBA00007806"/>
    </source>
</evidence>
<dbReference type="InterPro" id="IPR011013">
    <property type="entry name" value="Gal_mutarotase_sf_dom"/>
</dbReference>
<dbReference type="Pfam" id="PF01055">
    <property type="entry name" value="Glyco_hydro_31_2nd"/>
    <property type="match status" value="1"/>
</dbReference>
<dbReference type="InterPro" id="IPR017853">
    <property type="entry name" value="GH"/>
</dbReference>
<dbReference type="GO" id="GO:0005975">
    <property type="term" value="P:carbohydrate metabolic process"/>
    <property type="evidence" value="ECO:0007669"/>
    <property type="project" value="InterPro"/>
</dbReference>
<evidence type="ECO:0000259" key="6">
    <source>
        <dbReference type="Pfam" id="PF17137"/>
    </source>
</evidence>
<dbReference type="EMBL" id="VZAD01000034">
    <property type="protein sequence ID" value="MQP11105.1"/>
    <property type="molecule type" value="Genomic_DNA"/>
</dbReference>
<dbReference type="AlphaFoldDB" id="A0A6A7W9L8"/>
<dbReference type="PANTHER" id="PTHR43863:SF2">
    <property type="entry name" value="MALTASE-GLUCOAMYLASE"/>
    <property type="match status" value="1"/>
</dbReference>
<dbReference type="PANTHER" id="PTHR43863">
    <property type="entry name" value="HYDROLASE, PUTATIVE (AFU_ORTHOLOGUE AFUA_1G03140)-RELATED"/>
    <property type="match status" value="1"/>
</dbReference>
<evidence type="ECO:0000259" key="7">
    <source>
        <dbReference type="Pfam" id="PF21365"/>
    </source>
</evidence>
<dbReference type="SUPFAM" id="SSF74650">
    <property type="entry name" value="Galactose mutarotase-like"/>
    <property type="match status" value="1"/>
</dbReference>
<dbReference type="InterPro" id="IPR013780">
    <property type="entry name" value="Glyco_hydro_b"/>
</dbReference>
<dbReference type="Gene3D" id="2.60.40.1760">
    <property type="entry name" value="glycosyl hydrolase (family 31)"/>
    <property type="match status" value="1"/>
</dbReference>
<evidence type="ECO:0000256" key="3">
    <source>
        <dbReference type="SAM" id="SignalP"/>
    </source>
</evidence>
<dbReference type="SUPFAM" id="SSF51011">
    <property type="entry name" value="Glycosyl hydrolase domain"/>
    <property type="match status" value="1"/>
</dbReference>
<dbReference type="Pfam" id="PF13802">
    <property type="entry name" value="Gal_mutarotas_2"/>
    <property type="match status" value="1"/>
</dbReference>
<dbReference type="GO" id="GO:0004553">
    <property type="term" value="F:hydrolase activity, hydrolyzing O-glycosyl compounds"/>
    <property type="evidence" value="ECO:0007669"/>
    <property type="project" value="InterPro"/>
</dbReference>
<keyword evidence="9" id="KW-1185">Reference proteome</keyword>
<dbReference type="Proteomes" id="UP000384372">
    <property type="component" value="Unassembled WGS sequence"/>
</dbReference>
<dbReference type="CDD" id="cd06589">
    <property type="entry name" value="GH31"/>
    <property type="match status" value="1"/>
</dbReference>
<dbReference type="InterPro" id="IPR025887">
    <property type="entry name" value="Glyco_hydro_31_N_dom"/>
</dbReference>
<dbReference type="CDD" id="cd14752">
    <property type="entry name" value="GH31_N"/>
    <property type="match status" value="1"/>
</dbReference>
<dbReference type="Pfam" id="PF21365">
    <property type="entry name" value="Glyco_hydro_31_3rd"/>
    <property type="match status" value="1"/>
</dbReference>
<feature type="chain" id="PRO_5025509688" evidence="3">
    <location>
        <begin position="23"/>
        <end position="778"/>
    </location>
</feature>
<gene>
    <name evidence="8" type="ORF">F7D20_03820</name>
</gene>
<evidence type="ECO:0000313" key="8">
    <source>
        <dbReference type="EMBL" id="MQP11105.1"/>
    </source>
</evidence>
<evidence type="ECO:0000256" key="2">
    <source>
        <dbReference type="RuleBase" id="RU361185"/>
    </source>
</evidence>
<evidence type="ECO:0000313" key="9">
    <source>
        <dbReference type="Proteomes" id="UP000384372"/>
    </source>
</evidence>
<accession>A0A6A7W9L8</accession>
<dbReference type="Gene3D" id="3.20.20.80">
    <property type="entry name" value="Glycosidases"/>
    <property type="match status" value="1"/>
</dbReference>
<proteinExistence type="inferred from homology"/>
<protein>
    <submittedName>
        <fullName evidence="8">Glycoside hydrolase family 31 protein</fullName>
    </submittedName>
</protein>
<keyword evidence="3" id="KW-0732">Signal</keyword>
<dbReference type="Gene3D" id="2.60.40.1180">
    <property type="entry name" value="Golgi alpha-mannosidase II"/>
    <property type="match status" value="2"/>
</dbReference>
<keyword evidence="2" id="KW-0326">Glycosidase</keyword>
<keyword evidence="2 8" id="KW-0378">Hydrolase</keyword>
<dbReference type="InterPro" id="IPR000322">
    <property type="entry name" value="Glyco_hydro_31_TIM"/>
</dbReference>
<comment type="similarity">
    <text evidence="1 2">Belongs to the glycosyl hydrolase 31 family.</text>
</comment>
<dbReference type="RefSeq" id="WP_022251550.1">
    <property type="nucleotide sequence ID" value="NZ_JAHOER010000070.1"/>
</dbReference>
<feature type="domain" description="DUF5110" evidence="6">
    <location>
        <begin position="670"/>
        <end position="736"/>
    </location>
</feature>
<organism evidence="8 9">
    <name type="scientific">Segatella copri</name>
    <dbReference type="NCBI Taxonomy" id="165179"/>
    <lineage>
        <taxon>Bacteria</taxon>
        <taxon>Pseudomonadati</taxon>
        <taxon>Bacteroidota</taxon>
        <taxon>Bacteroidia</taxon>
        <taxon>Bacteroidales</taxon>
        <taxon>Prevotellaceae</taxon>
        <taxon>Segatella</taxon>
    </lineage>
</organism>
<dbReference type="InterPro" id="IPR033403">
    <property type="entry name" value="DUF5110"/>
</dbReference>
<comment type="caution">
    <text evidence="8">The sequence shown here is derived from an EMBL/GenBank/DDBJ whole genome shotgun (WGS) entry which is preliminary data.</text>
</comment>
<feature type="domain" description="Glycoside hydrolase family 31 TIM barrel" evidence="4">
    <location>
        <begin position="243"/>
        <end position="558"/>
    </location>
</feature>
<dbReference type="OrthoDB" id="176168at2"/>